<reference evidence="2 3" key="1">
    <citation type="journal article" date="2019" name="Int. J. Syst. Evol. Microbiol.">
        <title>The Global Catalogue of Microorganisms (GCM) 10K type strain sequencing project: providing services to taxonomists for standard genome sequencing and annotation.</title>
        <authorList>
            <consortium name="The Broad Institute Genomics Platform"/>
            <consortium name="The Broad Institute Genome Sequencing Center for Infectious Disease"/>
            <person name="Wu L."/>
            <person name="Ma J."/>
        </authorList>
    </citation>
    <scope>NUCLEOTIDE SEQUENCE [LARGE SCALE GENOMIC DNA]</scope>
    <source>
        <strain evidence="2 3">Y73</strain>
    </source>
</reference>
<comment type="caution">
    <text evidence="2">The sequence shown here is derived from an EMBL/GenBank/DDBJ whole genome shotgun (WGS) entry which is preliminary data.</text>
</comment>
<accession>A0ABD5UKL6</accession>
<evidence type="ECO:0000256" key="1">
    <source>
        <dbReference type="SAM" id="MobiDB-lite"/>
    </source>
</evidence>
<organism evidence="2 3">
    <name type="scientific">Halorubrum trueperi</name>
    <dbReference type="NCBI Taxonomy" id="2004704"/>
    <lineage>
        <taxon>Archaea</taxon>
        <taxon>Methanobacteriati</taxon>
        <taxon>Methanobacteriota</taxon>
        <taxon>Stenosarchaea group</taxon>
        <taxon>Halobacteria</taxon>
        <taxon>Halobacteriales</taxon>
        <taxon>Haloferacaceae</taxon>
        <taxon>Halorubrum</taxon>
    </lineage>
</organism>
<protein>
    <submittedName>
        <fullName evidence="2">Uncharacterized protein</fullName>
    </submittedName>
</protein>
<sequence length="45" mass="5216">MNVTVTPPDDAERGRDDAELNRGIRDPARDKRDTHWQEIDLNVQV</sequence>
<proteinExistence type="predicted"/>
<dbReference type="Proteomes" id="UP001596333">
    <property type="component" value="Unassembled WGS sequence"/>
</dbReference>
<gene>
    <name evidence="2" type="ORF">ACFQEY_13225</name>
</gene>
<feature type="region of interest" description="Disordered" evidence="1">
    <location>
        <begin position="1"/>
        <end position="45"/>
    </location>
</feature>
<feature type="compositionally biased region" description="Basic and acidic residues" evidence="1">
    <location>
        <begin position="10"/>
        <end position="38"/>
    </location>
</feature>
<evidence type="ECO:0000313" key="3">
    <source>
        <dbReference type="Proteomes" id="UP001596333"/>
    </source>
</evidence>
<evidence type="ECO:0000313" key="2">
    <source>
        <dbReference type="EMBL" id="MFC6889967.1"/>
    </source>
</evidence>
<dbReference type="EMBL" id="JBHSXI010000014">
    <property type="protein sequence ID" value="MFC6889967.1"/>
    <property type="molecule type" value="Genomic_DNA"/>
</dbReference>
<dbReference type="RefSeq" id="WP_379769332.1">
    <property type="nucleotide sequence ID" value="NZ_JBHSXI010000014.1"/>
</dbReference>
<keyword evidence="3" id="KW-1185">Reference proteome</keyword>
<dbReference type="AlphaFoldDB" id="A0ABD5UKL6"/>
<name>A0ABD5UKL6_9EURY</name>